<protein>
    <submittedName>
        <fullName evidence="2">Uncharacterized protein</fullName>
    </submittedName>
</protein>
<gene>
    <name evidence="2" type="ORF">AVDCRST_MAG44-840</name>
</gene>
<keyword evidence="1" id="KW-0472">Membrane</keyword>
<sequence>MDSFSYLSVLLSVIIGLAITQVLQGLRALMLARASARLYVPSLIWAALVLLIAIQMWWSSFGLRDHEDWTFGLYGLILLQTALFYLAAGLVLPDLSPERIDLEADYYRNRPWFFGLLAAAAVVSILKDVALEGSLPEPANLAFHALLIGSCVVAILTVNRRFHAVLAPVSLAMFIGYIVLLFARL</sequence>
<feature type="transmembrane region" description="Helical" evidence="1">
    <location>
        <begin position="112"/>
        <end position="129"/>
    </location>
</feature>
<organism evidence="2">
    <name type="scientific">uncultured Sphingomonas sp</name>
    <dbReference type="NCBI Taxonomy" id="158754"/>
    <lineage>
        <taxon>Bacteria</taxon>
        <taxon>Pseudomonadati</taxon>
        <taxon>Pseudomonadota</taxon>
        <taxon>Alphaproteobacteria</taxon>
        <taxon>Sphingomonadales</taxon>
        <taxon>Sphingomonadaceae</taxon>
        <taxon>Sphingomonas</taxon>
        <taxon>environmental samples</taxon>
    </lineage>
</organism>
<keyword evidence="1" id="KW-0812">Transmembrane</keyword>
<feature type="transmembrane region" description="Helical" evidence="1">
    <location>
        <begin position="38"/>
        <end position="59"/>
    </location>
</feature>
<dbReference type="AlphaFoldDB" id="A0A6J4SQ56"/>
<feature type="transmembrane region" description="Helical" evidence="1">
    <location>
        <begin position="71"/>
        <end position="92"/>
    </location>
</feature>
<feature type="transmembrane region" description="Helical" evidence="1">
    <location>
        <begin position="141"/>
        <end position="158"/>
    </location>
</feature>
<accession>A0A6J4SQ56</accession>
<keyword evidence="1" id="KW-1133">Transmembrane helix</keyword>
<evidence type="ECO:0000313" key="2">
    <source>
        <dbReference type="EMBL" id="CAA9501881.1"/>
    </source>
</evidence>
<feature type="transmembrane region" description="Helical" evidence="1">
    <location>
        <begin position="6"/>
        <end position="26"/>
    </location>
</feature>
<feature type="transmembrane region" description="Helical" evidence="1">
    <location>
        <begin position="165"/>
        <end position="183"/>
    </location>
</feature>
<reference evidence="2" key="1">
    <citation type="submission" date="2020-02" db="EMBL/GenBank/DDBJ databases">
        <authorList>
            <person name="Meier V. D."/>
        </authorList>
    </citation>
    <scope>NUCLEOTIDE SEQUENCE</scope>
    <source>
        <strain evidence="2">AVDCRST_MAG44</strain>
    </source>
</reference>
<dbReference type="EMBL" id="CADCVY010000060">
    <property type="protein sequence ID" value="CAA9501881.1"/>
    <property type="molecule type" value="Genomic_DNA"/>
</dbReference>
<name>A0A6J4SQ56_9SPHN</name>
<proteinExistence type="predicted"/>
<evidence type="ECO:0000256" key="1">
    <source>
        <dbReference type="SAM" id="Phobius"/>
    </source>
</evidence>